<organism evidence="2 3">
    <name type="scientific">Segatella copri</name>
    <dbReference type="NCBI Taxonomy" id="165179"/>
    <lineage>
        <taxon>Bacteria</taxon>
        <taxon>Pseudomonadati</taxon>
        <taxon>Bacteroidota</taxon>
        <taxon>Bacteroidia</taxon>
        <taxon>Bacteroidales</taxon>
        <taxon>Prevotellaceae</taxon>
        <taxon>Segatella</taxon>
    </lineage>
</organism>
<dbReference type="PANTHER" id="PTHR34610">
    <property type="entry name" value="SSL7007 PROTEIN"/>
    <property type="match status" value="1"/>
</dbReference>
<reference evidence="2 3" key="1">
    <citation type="submission" date="2018-08" db="EMBL/GenBank/DDBJ databases">
        <title>A genome reference for cultivated species of the human gut microbiota.</title>
        <authorList>
            <person name="Zou Y."/>
            <person name="Xue W."/>
            <person name="Luo G."/>
        </authorList>
    </citation>
    <scope>NUCLEOTIDE SEQUENCE [LARGE SCALE GENOMIC DNA]</scope>
    <source>
        <strain evidence="2 3">OF03-3</strain>
    </source>
</reference>
<evidence type="ECO:0000313" key="3">
    <source>
        <dbReference type="Proteomes" id="UP000285604"/>
    </source>
</evidence>
<accession>A0AA92WDU7</accession>
<dbReference type="AlphaFoldDB" id="A0AA92WDU7"/>
<dbReference type="SMART" id="SM00670">
    <property type="entry name" value="PINc"/>
    <property type="match status" value="1"/>
</dbReference>
<dbReference type="PANTHER" id="PTHR34610:SF3">
    <property type="entry name" value="SSL7007 PROTEIN"/>
    <property type="match status" value="1"/>
</dbReference>
<sequence length="141" mass="15920">MQRIVLDTNCLLMSIPRKSPYHQILLDFLAGKYLLCVSNEVVLEYEEILTRKVGSLVANNIINAILASSNTIFINPQKRYQLIKADPDDNKFVDCAISANAKYIVSQDHHYDVIRFNPEFDFTAIDIDAFLAILKGGSLVN</sequence>
<dbReference type="InterPro" id="IPR002850">
    <property type="entry name" value="PIN_toxin-like"/>
</dbReference>
<dbReference type="SUPFAM" id="SSF88723">
    <property type="entry name" value="PIN domain-like"/>
    <property type="match status" value="1"/>
</dbReference>
<dbReference type="Gene3D" id="3.40.50.1010">
    <property type="entry name" value="5'-nuclease"/>
    <property type="match status" value="1"/>
</dbReference>
<dbReference type="InterPro" id="IPR029060">
    <property type="entry name" value="PIN-like_dom_sf"/>
</dbReference>
<dbReference type="RefSeq" id="WP_119230029.1">
    <property type="nucleotide sequence ID" value="NZ_JBALKP010000001.1"/>
</dbReference>
<evidence type="ECO:0000259" key="1">
    <source>
        <dbReference type="SMART" id="SM00670"/>
    </source>
</evidence>
<name>A0AA92WDU7_9BACT</name>
<proteinExistence type="predicted"/>
<dbReference type="Pfam" id="PF13470">
    <property type="entry name" value="PIN_3"/>
    <property type="match status" value="1"/>
</dbReference>
<dbReference type="NCBIfam" id="TIGR00305">
    <property type="entry name" value="putative toxin-antitoxin system toxin component, PIN family"/>
    <property type="match status" value="1"/>
</dbReference>
<dbReference type="InterPro" id="IPR002716">
    <property type="entry name" value="PIN_dom"/>
</dbReference>
<feature type="domain" description="PIN" evidence="1">
    <location>
        <begin position="2"/>
        <end position="113"/>
    </location>
</feature>
<dbReference type="Proteomes" id="UP000285604">
    <property type="component" value="Unassembled WGS sequence"/>
</dbReference>
<dbReference type="EMBL" id="QSCI01000107">
    <property type="protein sequence ID" value="RGX90016.1"/>
    <property type="molecule type" value="Genomic_DNA"/>
</dbReference>
<protein>
    <submittedName>
        <fullName evidence="2">Toxin-antitoxin system toxin component, PIN family</fullName>
    </submittedName>
</protein>
<comment type="caution">
    <text evidence="2">The sequence shown here is derived from an EMBL/GenBank/DDBJ whole genome shotgun (WGS) entry which is preliminary data.</text>
</comment>
<evidence type="ECO:0000313" key="2">
    <source>
        <dbReference type="EMBL" id="RGX90016.1"/>
    </source>
</evidence>
<gene>
    <name evidence="2" type="ORF">DXA63_14665</name>
</gene>